<reference evidence="10 11" key="1">
    <citation type="submission" date="2021-10" db="EMBL/GenBank/DDBJ databases">
        <title>Anaerobic single-cell dispensing facilitates the cultivation of human gut bacteria.</title>
        <authorList>
            <person name="Afrizal A."/>
        </authorList>
    </citation>
    <scope>NUCLEOTIDE SEQUENCE [LARGE SCALE GENOMIC DNA]</scope>
    <source>
        <strain evidence="10 11">CLA-AA-H276</strain>
    </source>
</reference>
<organism evidence="10 11">
    <name type="scientific">Hominiventricola filiformis</name>
    <dbReference type="NCBI Taxonomy" id="2885352"/>
    <lineage>
        <taxon>Bacteria</taxon>
        <taxon>Bacillati</taxon>
        <taxon>Bacillota</taxon>
        <taxon>Clostridia</taxon>
        <taxon>Lachnospirales</taxon>
        <taxon>Lachnospiraceae</taxon>
        <taxon>Hominiventricola</taxon>
    </lineage>
</organism>
<comment type="cofactor">
    <cofactor evidence="8">
        <name>tungstopterin</name>
        <dbReference type="ChEBI" id="CHEBI:30402"/>
    </cofactor>
</comment>
<accession>A0AAE3DDL9</accession>
<dbReference type="GO" id="GO:0009055">
    <property type="term" value="F:electron transfer activity"/>
    <property type="evidence" value="ECO:0007669"/>
    <property type="project" value="InterPro"/>
</dbReference>
<evidence type="ECO:0000313" key="10">
    <source>
        <dbReference type="EMBL" id="MCC2127414.1"/>
    </source>
</evidence>
<protein>
    <submittedName>
        <fullName evidence="10">Aldehyde ferredoxin oxidoreductase family protein</fullName>
    </submittedName>
</protein>
<evidence type="ECO:0000256" key="5">
    <source>
        <dbReference type="ARBA" id="ARBA00023002"/>
    </source>
</evidence>
<keyword evidence="11" id="KW-1185">Reference proteome</keyword>
<comment type="similarity">
    <text evidence="2">Belongs to the AOR/FOR family.</text>
</comment>
<evidence type="ECO:0000256" key="2">
    <source>
        <dbReference type="ARBA" id="ARBA00011032"/>
    </source>
</evidence>
<keyword evidence="7" id="KW-0411">Iron-sulfur</keyword>
<dbReference type="Pfam" id="PF01314">
    <property type="entry name" value="AFOR_C"/>
    <property type="match status" value="1"/>
</dbReference>
<evidence type="ECO:0000256" key="8">
    <source>
        <dbReference type="ARBA" id="ARBA00049934"/>
    </source>
</evidence>
<dbReference type="InterPro" id="IPR013984">
    <property type="entry name" value="Ald_Fedxn_OxRdtase_dom2"/>
</dbReference>
<dbReference type="Pfam" id="PF02730">
    <property type="entry name" value="AFOR_N"/>
    <property type="match status" value="1"/>
</dbReference>
<evidence type="ECO:0000259" key="9">
    <source>
        <dbReference type="SMART" id="SM00790"/>
    </source>
</evidence>
<dbReference type="InterPro" id="IPR036021">
    <property type="entry name" value="Tungsten_al_ferr_oxy-like_C"/>
</dbReference>
<dbReference type="SUPFAM" id="SSF56228">
    <property type="entry name" value="Aldehyde ferredoxin oxidoreductase, N-terminal domain"/>
    <property type="match status" value="1"/>
</dbReference>
<dbReference type="EMBL" id="JAJEPS010000020">
    <property type="protein sequence ID" value="MCC2127414.1"/>
    <property type="molecule type" value="Genomic_DNA"/>
</dbReference>
<comment type="caution">
    <text evidence="10">The sequence shown here is derived from an EMBL/GenBank/DDBJ whole genome shotgun (WGS) entry which is preliminary data.</text>
</comment>
<feature type="domain" description="Aldehyde ferredoxin oxidoreductase N-terminal" evidence="9">
    <location>
        <begin position="5"/>
        <end position="207"/>
    </location>
</feature>
<keyword evidence="5" id="KW-0560">Oxidoreductase</keyword>
<dbReference type="PANTHER" id="PTHR30038">
    <property type="entry name" value="ALDEHYDE FERREDOXIN OXIDOREDUCTASE"/>
    <property type="match status" value="1"/>
</dbReference>
<dbReference type="AlphaFoldDB" id="A0AAE3DDL9"/>
<dbReference type="RefSeq" id="WP_308460067.1">
    <property type="nucleotide sequence ID" value="NZ_JAJEPS010000020.1"/>
</dbReference>
<dbReference type="SUPFAM" id="SSF48310">
    <property type="entry name" value="Aldehyde ferredoxin oxidoreductase, C-terminal domains"/>
    <property type="match status" value="1"/>
</dbReference>
<dbReference type="SMART" id="SM00790">
    <property type="entry name" value="AFOR_N"/>
    <property type="match status" value="1"/>
</dbReference>
<evidence type="ECO:0000256" key="3">
    <source>
        <dbReference type="ARBA" id="ARBA00022485"/>
    </source>
</evidence>
<evidence type="ECO:0000256" key="6">
    <source>
        <dbReference type="ARBA" id="ARBA00023004"/>
    </source>
</evidence>
<dbReference type="InterPro" id="IPR013985">
    <property type="entry name" value="Ald_Fedxn_OxRdtase_dom3"/>
</dbReference>
<keyword evidence="4" id="KW-0479">Metal-binding</keyword>
<keyword evidence="3" id="KW-0004">4Fe-4S</keyword>
<gene>
    <name evidence="10" type="ORF">LKD36_14755</name>
</gene>
<dbReference type="InterPro" id="IPR036503">
    <property type="entry name" value="Ald_Fedxn_OxRdtase_N_sf"/>
</dbReference>
<dbReference type="InterPro" id="IPR013983">
    <property type="entry name" value="Ald_Fedxn_OxRdtase_N"/>
</dbReference>
<evidence type="ECO:0000256" key="7">
    <source>
        <dbReference type="ARBA" id="ARBA00023014"/>
    </source>
</evidence>
<dbReference type="Gene3D" id="1.10.599.10">
    <property type="entry name" value="Aldehyde Ferredoxin Oxidoreductase Protein, subunit A, domain 3"/>
    <property type="match status" value="1"/>
</dbReference>
<sequence>MADAYYEKIARINLTTGKIKVEPLDLELAHKFIGGRGLGTKMLYDEGIATVDPLSPENKLIYITGPMTGAAAPSTGRYMVCTKSPLTGMIACSNSGGIWGAKLKYAGWDAIIVEGEAPDWTYINIDDDKIELLDAREYVGVMSEAIDEQLKAKHGADVSVLNIGPAGEKKVLLAAIMNDKDRAAGRSGVGAVMGSKKLKAIVVKATRKKLDNIADLDALKVAAKNAMDVLKANPVTGSGLRQLGTAVLVNIVNNIGAFPTKNWQESYYDKGDDISGETLAEKYLVKPGACHRCPIACGRVVNVNGKVVGGPEYEPLWAYGGNCGNNDLNVIDECNMLCNEYGLDAISVPCTIAAAMELYQRGYIKEEECAGVPLEWGSTRALVEWTKRMGNPETELDWLMSSGSARLCEHYGHPEYSMSVKKQEMPAYDARAIQGIGITYATSNRGGCHVRGYMISPEVLGLPQQLDRTVTNEKAAWVKTFQDLTAVIDSMGHCLFTSFAMGAKEYTDLLNAATGTNWTIEQVLEIGDRIYNIERMFNKAAGMKPEDDRLPKRLLEEPVVNGPSTGMTSKLPLTLPEYYEARGWVNAFPTDETLKKLGLDECVGK</sequence>
<dbReference type="Gene3D" id="3.60.9.10">
    <property type="entry name" value="Aldehyde ferredoxin oxidoreductase, N-terminal domain"/>
    <property type="match status" value="1"/>
</dbReference>
<dbReference type="GO" id="GO:0016625">
    <property type="term" value="F:oxidoreductase activity, acting on the aldehyde or oxo group of donors, iron-sulfur protein as acceptor"/>
    <property type="evidence" value="ECO:0007669"/>
    <property type="project" value="InterPro"/>
</dbReference>
<comment type="cofactor">
    <cofactor evidence="1">
        <name>[4Fe-4S] cluster</name>
        <dbReference type="ChEBI" id="CHEBI:49883"/>
    </cofactor>
</comment>
<dbReference type="Proteomes" id="UP001198220">
    <property type="component" value="Unassembled WGS sequence"/>
</dbReference>
<evidence type="ECO:0000313" key="11">
    <source>
        <dbReference type="Proteomes" id="UP001198220"/>
    </source>
</evidence>
<keyword evidence="6" id="KW-0408">Iron</keyword>
<name>A0AAE3DDL9_9FIRM</name>
<dbReference type="InterPro" id="IPR001203">
    <property type="entry name" value="OxRdtase_Ald_Fedxn_C"/>
</dbReference>
<dbReference type="GO" id="GO:0051539">
    <property type="term" value="F:4 iron, 4 sulfur cluster binding"/>
    <property type="evidence" value="ECO:0007669"/>
    <property type="project" value="UniProtKB-KW"/>
</dbReference>
<dbReference type="GO" id="GO:0046872">
    <property type="term" value="F:metal ion binding"/>
    <property type="evidence" value="ECO:0007669"/>
    <property type="project" value="UniProtKB-KW"/>
</dbReference>
<evidence type="ECO:0000256" key="1">
    <source>
        <dbReference type="ARBA" id="ARBA00001966"/>
    </source>
</evidence>
<proteinExistence type="inferred from homology"/>
<dbReference type="Gene3D" id="1.10.569.10">
    <property type="entry name" value="Aldehyde Ferredoxin Oxidoreductase Protein, subunit A, domain 2"/>
    <property type="match status" value="1"/>
</dbReference>
<evidence type="ECO:0000256" key="4">
    <source>
        <dbReference type="ARBA" id="ARBA00022723"/>
    </source>
</evidence>
<dbReference type="PANTHER" id="PTHR30038:SF0">
    <property type="entry name" value="TUNGSTEN-CONTAINING ALDEHYDE FERREDOXIN OXIDOREDUCTASE"/>
    <property type="match status" value="1"/>
</dbReference>
<dbReference type="InterPro" id="IPR051919">
    <property type="entry name" value="W-dependent_AOR"/>
</dbReference>